<dbReference type="Proteomes" id="UP000316726">
    <property type="component" value="Chromosome 12"/>
</dbReference>
<evidence type="ECO:0000256" key="1">
    <source>
        <dbReference type="ARBA" id="ARBA00004430"/>
    </source>
</evidence>
<comment type="subcellular location">
    <subcellularLocation>
        <location evidence="1">Cytoplasm</location>
        <location evidence="1">Cytoskeleton</location>
        <location evidence="1">Cilium axoneme</location>
    </subcellularLocation>
</comment>
<evidence type="ECO:0000313" key="3">
    <source>
        <dbReference type="EMBL" id="QDZ24216.1"/>
    </source>
</evidence>
<accession>A0A5B8MVB0</accession>
<feature type="compositionally biased region" description="Acidic residues" evidence="2">
    <location>
        <begin position="922"/>
        <end position="939"/>
    </location>
</feature>
<dbReference type="GO" id="GO:0005930">
    <property type="term" value="C:axoneme"/>
    <property type="evidence" value="ECO:0007669"/>
    <property type="project" value="UniProtKB-SubCell"/>
</dbReference>
<dbReference type="SUPFAM" id="SSF48452">
    <property type="entry name" value="TPR-like"/>
    <property type="match status" value="1"/>
</dbReference>
<keyword evidence="4" id="KW-1185">Reference proteome</keyword>
<feature type="compositionally biased region" description="Low complexity" evidence="2">
    <location>
        <begin position="944"/>
        <end position="956"/>
    </location>
</feature>
<gene>
    <name evidence="3" type="ORF">A3770_12p67340</name>
</gene>
<dbReference type="Gene3D" id="3.80.10.10">
    <property type="entry name" value="Ribonuclease Inhibitor"/>
    <property type="match status" value="1"/>
</dbReference>
<dbReference type="InterPro" id="IPR032675">
    <property type="entry name" value="LRR_dom_sf"/>
</dbReference>
<feature type="compositionally biased region" description="Basic and acidic residues" evidence="2">
    <location>
        <begin position="909"/>
        <end position="919"/>
    </location>
</feature>
<feature type="region of interest" description="Disordered" evidence="2">
    <location>
        <begin position="21"/>
        <end position="76"/>
    </location>
</feature>
<feature type="compositionally biased region" description="Polar residues" evidence="2">
    <location>
        <begin position="1039"/>
        <end position="1053"/>
    </location>
</feature>
<proteinExistence type="predicted"/>
<feature type="region of interest" description="Disordered" evidence="2">
    <location>
        <begin position="884"/>
        <end position="1053"/>
    </location>
</feature>
<name>A0A5B8MVB0_9CHLO</name>
<evidence type="ECO:0000256" key="2">
    <source>
        <dbReference type="SAM" id="MobiDB-lite"/>
    </source>
</evidence>
<dbReference type="EMBL" id="CP031045">
    <property type="protein sequence ID" value="QDZ24216.1"/>
    <property type="molecule type" value="Genomic_DNA"/>
</dbReference>
<feature type="compositionally biased region" description="Basic residues" evidence="2">
    <location>
        <begin position="893"/>
        <end position="908"/>
    </location>
</feature>
<dbReference type="InterPro" id="IPR011990">
    <property type="entry name" value="TPR-like_helical_dom_sf"/>
</dbReference>
<dbReference type="SUPFAM" id="SSF52047">
    <property type="entry name" value="RNI-like"/>
    <property type="match status" value="1"/>
</dbReference>
<evidence type="ECO:0000313" key="4">
    <source>
        <dbReference type="Proteomes" id="UP000316726"/>
    </source>
</evidence>
<organism evidence="3 4">
    <name type="scientific">Chloropicon primus</name>
    <dbReference type="NCBI Taxonomy" id="1764295"/>
    <lineage>
        <taxon>Eukaryota</taxon>
        <taxon>Viridiplantae</taxon>
        <taxon>Chlorophyta</taxon>
        <taxon>Chloropicophyceae</taxon>
        <taxon>Chloropicales</taxon>
        <taxon>Chloropicaceae</taxon>
        <taxon>Chloropicon</taxon>
    </lineage>
</organism>
<protein>
    <submittedName>
        <fullName evidence="3">Uncharacterized protein</fullName>
    </submittedName>
</protein>
<sequence>MQRGALKERFYPKKVVAAPENRRLSPLSQPTVSRKPLEVLEKENEDGNLPVLRPGSSPLSRGKEDHAVGGQMPGDVSLGMKQLKQEIKRAREAGDKLAEGLSLIRLAEVKLENHGSQKGKPASSYAFHGAELLLNTGNIPEGLEGIRLYTQAKHVESVESTKRSKYFLSYQSCCSSEREQTQRDITVFDAFTKVVAKWGNALGEIAILEQIQKSYSRNKPTLKDFVFFDQLERITATDYRYIRFLREELCYATRFVTYSRDLDEDEPPRRKYLLKSLLWKAAVCLKLSRGVHWLVPKKAEEWNVECQSALEEVKSLETDSDKNYGVQRLCMESELLLLQGSGQDALEVASKALGMGKAGGSHLQVMWSSVAKARILVQLSQFEDALGVLKGALYFAESKLDENVKLDVYRCVECLQLKLGLKLKISALESQLTVQGNQMALSSGMKLERMTYLAQIVQKEKEIKNWDKVVEFATDLSEMAALENNSWEFLVEVSEAHYMLGSWPKVAVTSSEAMAMADAYNSCLGKCKALFFRALSRIAIGEYSLAESDLESCADPAAPESEGAARTVQRACLNLLSLIHGFVHEMEGKALEYQAAAEKMKPAKEEEKPPQPQKVKQAVKVDKFKDFRVLKKMEFGITCDEQNKKLLDLMYAHASAEGVAPSRVVERALAGLALDSSRALKVRAKGELGCEMSDADARILVNVIFSAEVCNLYEFDGIALEMPGNNLGNNTVKAICSKIQENPSRNVRLVGLDLSNNNLSSGSITALSRCEKIRSHLDTLLLSGNRRLLSSQGDIRALEAMFSIKPKMNFDAQGTMLSDEENKRLTKFRTQAALALWRQEGQREEREDTFVKRPAADSGFATRVSFRVAQSLAEDRAILRSMSVGNSETSRVLSRRSEHRKIRKRKRQRENWETKRKMFENWPEEPSPDVLEVNDGEEENPSRLEVSSGLSLSNSHSETDEEDFLRDDASSLSSHSDASQDRTRVNKRKTFEEEDWREALKKLRQNHLPHKAGSAGVGLDEGQSPSDSEEEEVGESVSCTSDSFSPKYKTQQR</sequence>
<reference evidence="3 4" key="1">
    <citation type="submission" date="2018-07" db="EMBL/GenBank/DDBJ databases">
        <title>The complete nuclear genome of the prasinophyte Chloropicon primus (CCMP1205).</title>
        <authorList>
            <person name="Pombert J.-F."/>
            <person name="Otis C."/>
            <person name="Turmel M."/>
            <person name="Lemieux C."/>
        </authorList>
    </citation>
    <scope>NUCLEOTIDE SEQUENCE [LARGE SCALE GENOMIC DNA]</scope>
    <source>
        <strain evidence="3 4">CCMP1205</strain>
    </source>
</reference>
<dbReference type="AlphaFoldDB" id="A0A5B8MVB0"/>